<accession>A0A9E7F6G2</accession>
<dbReference type="Gene3D" id="2.10.25.10">
    <property type="entry name" value="Laminin"/>
    <property type="match status" value="2"/>
</dbReference>
<dbReference type="PROSITE" id="PS01187">
    <property type="entry name" value="EGF_CA"/>
    <property type="match status" value="2"/>
</dbReference>
<dbReference type="Pfam" id="PF07645">
    <property type="entry name" value="EGF_CA"/>
    <property type="match status" value="2"/>
</dbReference>
<organism evidence="8 9">
    <name type="scientific">Musa troglodytarum</name>
    <name type="common">fe'i banana</name>
    <dbReference type="NCBI Taxonomy" id="320322"/>
    <lineage>
        <taxon>Eukaryota</taxon>
        <taxon>Viridiplantae</taxon>
        <taxon>Streptophyta</taxon>
        <taxon>Embryophyta</taxon>
        <taxon>Tracheophyta</taxon>
        <taxon>Spermatophyta</taxon>
        <taxon>Magnoliopsida</taxon>
        <taxon>Liliopsida</taxon>
        <taxon>Zingiberales</taxon>
        <taxon>Musaceae</taxon>
        <taxon>Musa</taxon>
    </lineage>
</organism>
<dbReference type="AlphaFoldDB" id="A0A9E7F6G2"/>
<keyword evidence="3 6" id="KW-0732">Signal</keyword>
<feature type="transmembrane region" description="Helical" evidence="5">
    <location>
        <begin position="638"/>
        <end position="660"/>
    </location>
</feature>
<keyword evidence="8" id="KW-0808">Transferase</keyword>
<feature type="domain" description="EGF-like calcium-binding" evidence="7">
    <location>
        <begin position="169"/>
        <end position="205"/>
    </location>
</feature>
<protein>
    <submittedName>
        <fullName evidence="8">OsWAK receptor-like protein kinase</fullName>
    </submittedName>
</protein>
<dbReference type="InterPro" id="IPR049883">
    <property type="entry name" value="NOTCH1_EGF-like"/>
</dbReference>
<dbReference type="SUPFAM" id="SSF57196">
    <property type="entry name" value="EGF/Laminin"/>
    <property type="match status" value="2"/>
</dbReference>
<sequence length="672" mass="74916">MGWVELLLLLLKLSSMGSTKAEIASTKAPFDLPSNCTKRCGTIDIEYPFGIGTGCYREGFNLTCTDNTTKPLRLFLVFVYDYYNSTTDDLQGIVKGSSSEVETALSWYIKDYPTCEEAKKNTKTYACINPNSDCYDVINYAYTNYNFGYICRCSLNHKGNPYLANGCTDIDECSIPNKNVCNGICRNTMGGYECLPDKKQTVLCENKKERLVKLKLEWYCAGVVIGVSLGSGLLLLSIIDETTEGTSRNYSLEKEFLWSLYNPRERERDGMGWVELLLLLLKLSSMGSTKAEIASTKAPFALPSNCTKRCGTIDIEYPFGIGTGCYREGFNLTCTYSTTKPPRLFLGDGKLEITGIDLDNGTVGVKTPIITMGVDQEFIDVPVIADVVDPTINRTVDTCTTRCTSYDNSQCTLDLNDWNNTSSLLVPRKGCPTECGGVNIPFPFGLEEHCYRNQAFALTCNKTSNPPTLLFQGHYIVHNISLEDGQLVASAPNGTTTSYSYGSYTYDYDYLDATGPFTQLEQLSTFSWVIESQNCEEARQNERTFACVGKKILCVDVPKTSTKDIWGYRCNCAKGYQGNPYISDGCKDIDECSFPNKYVCNGTCRNTIGGYECLPDKRQTCENKRERLVKLKHEWCCAGVIIGVSTGSGLLLLSISFITLRRKWKTRKQKKI</sequence>
<dbReference type="Proteomes" id="UP001055439">
    <property type="component" value="Chromosome 2"/>
</dbReference>
<keyword evidence="8" id="KW-0418">Kinase</keyword>
<keyword evidence="4" id="KW-1015">Disulfide bond</keyword>
<evidence type="ECO:0000256" key="2">
    <source>
        <dbReference type="ARBA" id="ARBA00022536"/>
    </source>
</evidence>
<keyword evidence="5" id="KW-0472">Membrane</keyword>
<feature type="non-terminal residue" evidence="8">
    <location>
        <position position="672"/>
    </location>
</feature>
<evidence type="ECO:0000313" key="8">
    <source>
        <dbReference type="EMBL" id="URD89480.1"/>
    </source>
</evidence>
<evidence type="ECO:0000259" key="7">
    <source>
        <dbReference type="SMART" id="SM00179"/>
    </source>
</evidence>
<dbReference type="Pfam" id="PF13947">
    <property type="entry name" value="GUB_WAK_bind"/>
    <property type="match status" value="3"/>
</dbReference>
<keyword evidence="2" id="KW-0245">EGF-like domain</keyword>
<dbReference type="GO" id="GO:0030247">
    <property type="term" value="F:polysaccharide binding"/>
    <property type="evidence" value="ECO:0007669"/>
    <property type="project" value="InterPro"/>
</dbReference>
<dbReference type="InterPro" id="IPR001881">
    <property type="entry name" value="EGF-like_Ca-bd_dom"/>
</dbReference>
<dbReference type="GO" id="GO:0016020">
    <property type="term" value="C:membrane"/>
    <property type="evidence" value="ECO:0007669"/>
    <property type="project" value="UniProtKB-SubCell"/>
</dbReference>
<feature type="chain" id="PRO_5039263124" evidence="6">
    <location>
        <begin position="22"/>
        <end position="672"/>
    </location>
</feature>
<dbReference type="InterPro" id="IPR025287">
    <property type="entry name" value="WAK_GUB"/>
</dbReference>
<evidence type="ECO:0000256" key="5">
    <source>
        <dbReference type="SAM" id="Phobius"/>
    </source>
</evidence>
<dbReference type="SMART" id="SM00179">
    <property type="entry name" value="EGF_CA"/>
    <property type="match status" value="2"/>
</dbReference>
<keyword evidence="8" id="KW-0675">Receptor</keyword>
<dbReference type="EMBL" id="CP097504">
    <property type="protein sequence ID" value="URD89480.1"/>
    <property type="molecule type" value="Genomic_DNA"/>
</dbReference>
<keyword evidence="9" id="KW-1185">Reference proteome</keyword>
<evidence type="ECO:0000256" key="4">
    <source>
        <dbReference type="ARBA" id="ARBA00023157"/>
    </source>
</evidence>
<evidence type="ECO:0000256" key="3">
    <source>
        <dbReference type="ARBA" id="ARBA00022729"/>
    </source>
</evidence>
<dbReference type="OrthoDB" id="786317at2759"/>
<evidence type="ECO:0000256" key="6">
    <source>
        <dbReference type="SAM" id="SignalP"/>
    </source>
</evidence>
<keyword evidence="5" id="KW-1133">Transmembrane helix</keyword>
<gene>
    <name evidence="8" type="ORF">MUK42_33222</name>
</gene>
<feature type="signal peptide" evidence="6">
    <location>
        <begin position="1"/>
        <end position="21"/>
    </location>
</feature>
<dbReference type="GO" id="GO:0005509">
    <property type="term" value="F:calcium ion binding"/>
    <property type="evidence" value="ECO:0007669"/>
    <property type="project" value="InterPro"/>
</dbReference>
<keyword evidence="5" id="KW-0812">Transmembrane</keyword>
<dbReference type="PANTHER" id="PTHR33491">
    <property type="entry name" value="OSJNBA0016N04.9 PROTEIN"/>
    <property type="match status" value="1"/>
</dbReference>
<evidence type="ECO:0000313" key="9">
    <source>
        <dbReference type="Proteomes" id="UP001055439"/>
    </source>
</evidence>
<comment type="subcellular location">
    <subcellularLocation>
        <location evidence="1">Membrane</location>
        <topology evidence="1">Single-pass membrane protein</topology>
    </subcellularLocation>
</comment>
<dbReference type="GO" id="GO:0016301">
    <property type="term" value="F:kinase activity"/>
    <property type="evidence" value="ECO:0007669"/>
    <property type="project" value="UniProtKB-KW"/>
</dbReference>
<reference evidence="8" key="1">
    <citation type="submission" date="2022-05" db="EMBL/GenBank/DDBJ databases">
        <title>The Musa troglodytarum L. genome provides insights into the mechanism of non-climacteric behaviour and enrichment of carotenoids.</title>
        <authorList>
            <person name="Wang J."/>
        </authorList>
    </citation>
    <scope>NUCLEOTIDE SEQUENCE</scope>
    <source>
        <tissue evidence="8">Leaf</tissue>
    </source>
</reference>
<name>A0A9E7F6G2_9LILI</name>
<feature type="domain" description="EGF-like calcium-binding" evidence="7">
    <location>
        <begin position="588"/>
        <end position="622"/>
    </location>
</feature>
<proteinExistence type="predicted"/>
<dbReference type="CDD" id="cd00054">
    <property type="entry name" value="EGF_CA"/>
    <property type="match status" value="2"/>
</dbReference>
<dbReference type="InterPro" id="IPR018097">
    <property type="entry name" value="EGF_Ca-bd_CS"/>
</dbReference>
<evidence type="ECO:0000256" key="1">
    <source>
        <dbReference type="ARBA" id="ARBA00004167"/>
    </source>
</evidence>